<dbReference type="Pfam" id="PF03013">
    <property type="entry name" value="Pyr_excise"/>
    <property type="match status" value="1"/>
</dbReference>
<gene>
    <name evidence="1" type="ORF">LVY72_19465</name>
</gene>
<dbReference type="RefSeq" id="WP_237825372.1">
    <property type="nucleotide sequence ID" value="NZ_JAKLTQ010000020.1"/>
</dbReference>
<keyword evidence="2" id="KW-1185">Reference proteome</keyword>
<protein>
    <submittedName>
        <fullName evidence="1">Pyrimidine dimer DNA glycosylase/endonuclease V</fullName>
    </submittedName>
</protein>
<evidence type="ECO:0000313" key="1">
    <source>
        <dbReference type="EMBL" id="MCG2624070.1"/>
    </source>
</evidence>
<accession>A0ABS9LBL7</accession>
<proteinExistence type="predicted"/>
<dbReference type="Proteomes" id="UP001165368">
    <property type="component" value="Unassembled WGS sequence"/>
</dbReference>
<dbReference type="EMBL" id="JAKLTQ010000020">
    <property type="protein sequence ID" value="MCG2624070.1"/>
    <property type="molecule type" value="Genomic_DNA"/>
</dbReference>
<sequence>MRLWSVHPRYLDRQALTACWREGLLAQAVLRGATRGYTQHPQLERFRAQPAPLQAVGAYLLGVADEAAARGYRFDRTRICQLPDGPLALSLETGQLDYEWGHLMRKLELRSPETAARWAQVVRPEPHPLFALVEGPVAGWERPGR</sequence>
<comment type="caution">
    <text evidence="1">The sequence shown here is derived from an EMBL/GenBank/DDBJ whole genome shotgun (WGS) entry which is preliminary data.</text>
</comment>
<evidence type="ECO:0000313" key="2">
    <source>
        <dbReference type="Proteomes" id="UP001165368"/>
    </source>
</evidence>
<name>A0ABS9LBL7_9MICC</name>
<dbReference type="InterPro" id="IPR004260">
    <property type="entry name" value="Pyr-dimer_DNA_glycosylase"/>
</dbReference>
<organism evidence="1 2">
    <name type="scientific">Arthrobacter hankyongi</name>
    <dbReference type="NCBI Taxonomy" id="2904801"/>
    <lineage>
        <taxon>Bacteria</taxon>
        <taxon>Bacillati</taxon>
        <taxon>Actinomycetota</taxon>
        <taxon>Actinomycetes</taxon>
        <taxon>Micrococcales</taxon>
        <taxon>Micrococcaceae</taxon>
        <taxon>Arthrobacter</taxon>
    </lineage>
</organism>
<reference evidence="1" key="1">
    <citation type="submission" date="2022-01" db="EMBL/GenBank/DDBJ databases">
        <authorList>
            <person name="Jo J.-H."/>
            <person name="Im W.-T."/>
        </authorList>
    </citation>
    <scope>NUCLEOTIDE SEQUENCE</scope>
    <source>
        <strain evidence="1">I2-34</strain>
    </source>
</reference>